<dbReference type="Pfam" id="PF12875">
    <property type="entry name" value="DUF3826"/>
    <property type="match status" value="1"/>
</dbReference>
<dbReference type="InterPro" id="IPR024284">
    <property type="entry name" value="DUF3826"/>
</dbReference>
<keyword evidence="1" id="KW-0732">Signal</keyword>
<feature type="signal peptide" evidence="1">
    <location>
        <begin position="1"/>
        <end position="28"/>
    </location>
</feature>
<reference evidence="2 3" key="1">
    <citation type="submission" date="2023-12" db="EMBL/GenBank/DDBJ databases">
        <title>Genome sequencing and assembly of bacterial species from a model synthetic community.</title>
        <authorList>
            <person name="Hogle S.L."/>
        </authorList>
    </citation>
    <scope>NUCLEOTIDE SEQUENCE [LARGE SCALE GENOMIC DNA]</scope>
    <source>
        <strain evidence="2 3">HAMBI_3031</strain>
    </source>
</reference>
<dbReference type="EMBL" id="CP139960">
    <property type="protein sequence ID" value="WQD39262.1"/>
    <property type="molecule type" value="Genomic_DNA"/>
</dbReference>
<keyword evidence="3" id="KW-1185">Reference proteome</keyword>
<name>A0ABZ0W7M6_9BACT</name>
<evidence type="ECO:0000313" key="2">
    <source>
        <dbReference type="EMBL" id="WQD39262.1"/>
    </source>
</evidence>
<evidence type="ECO:0000313" key="3">
    <source>
        <dbReference type="Proteomes" id="UP001325680"/>
    </source>
</evidence>
<feature type="chain" id="PRO_5045545240" evidence="1">
    <location>
        <begin position="29"/>
        <end position="219"/>
    </location>
</feature>
<dbReference type="RefSeq" id="WP_114792799.1">
    <property type="nucleotide sequence ID" value="NZ_CP139960.1"/>
</dbReference>
<sequence length="219" mass="24862">MAKVSKVSVLSLLTLVLALNAHSQTANNDDYLKVVKERAYKIVAPLEIGDSVKFYRVRDQIAQEYVDIKKIDEEKAAATAAVKAKNLEKSAAESELKKVNDATEEKRTGLNKKFVQSLARDLDAQQIEKVKDGLTYNVLPITYKAHLDMIPSLKEDEKKYIYDALYEAREHAMAAGSSDAKHGWFGKYKGRINNYLAARGYDLKKEREAWYERTKAQKK</sequence>
<proteinExistence type="predicted"/>
<evidence type="ECO:0000256" key="1">
    <source>
        <dbReference type="SAM" id="SignalP"/>
    </source>
</evidence>
<accession>A0ABZ0W7M6</accession>
<protein>
    <submittedName>
        <fullName evidence="2">DUF3826 domain-containing protein</fullName>
    </submittedName>
</protein>
<dbReference type="Proteomes" id="UP001325680">
    <property type="component" value="Chromosome"/>
</dbReference>
<gene>
    <name evidence="2" type="ORF">U0035_03740</name>
</gene>
<organism evidence="2 3">
    <name type="scientific">Niabella yanshanensis</name>
    <dbReference type="NCBI Taxonomy" id="577386"/>
    <lineage>
        <taxon>Bacteria</taxon>
        <taxon>Pseudomonadati</taxon>
        <taxon>Bacteroidota</taxon>
        <taxon>Chitinophagia</taxon>
        <taxon>Chitinophagales</taxon>
        <taxon>Chitinophagaceae</taxon>
        <taxon>Niabella</taxon>
    </lineage>
</organism>